<dbReference type="InterPro" id="IPR011009">
    <property type="entry name" value="Kinase-like_dom_sf"/>
</dbReference>
<dbReference type="EMBL" id="QGGG01000002">
    <property type="protein sequence ID" value="PWJ85834.1"/>
    <property type="molecule type" value="Genomic_DNA"/>
</dbReference>
<dbReference type="AlphaFoldDB" id="A0A316CUS6"/>
<accession>A0A316CUS6</accession>
<dbReference type="GO" id="GO:0016773">
    <property type="term" value="F:phosphotransferase activity, alcohol group as acceptor"/>
    <property type="evidence" value="ECO:0007669"/>
    <property type="project" value="InterPro"/>
</dbReference>
<gene>
    <name evidence="1" type="ORF">C7441_102281</name>
</gene>
<reference evidence="1 2" key="1">
    <citation type="submission" date="2018-05" db="EMBL/GenBank/DDBJ databases">
        <title>Genomic Encyclopedia of Type Strains, Phase IV (KMG-IV): sequencing the most valuable type-strain genomes for metagenomic binning, comparative biology and taxonomic classification.</title>
        <authorList>
            <person name="Goeker M."/>
        </authorList>
    </citation>
    <scope>NUCLEOTIDE SEQUENCE [LARGE SCALE GENOMIC DNA]</scope>
    <source>
        <strain evidence="1 2">DSM 6986</strain>
    </source>
</reference>
<evidence type="ECO:0000313" key="2">
    <source>
        <dbReference type="Proteomes" id="UP000245396"/>
    </source>
</evidence>
<dbReference type="STRING" id="1192868.GCA_000304395_03896"/>
<dbReference type="Proteomes" id="UP000245396">
    <property type="component" value="Unassembled WGS sequence"/>
</dbReference>
<keyword evidence="1" id="KW-0418">Kinase</keyword>
<dbReference type="RefSeq" id="WP_109611788.1">
    <property type="nucleotide sequence ID" value="NZ_QGGG01000002.1"/>
</dbReference>
<dbReference type="GO" id="GO:0016301">
    <property type="term" value="F:kinase activity"/>
    <property type="evidence" value="ECO:0007669"/>
    <property type="project" value="UniProtKB-KW"/>
</dbReference>
<proteinExistence type="predicted"/>
<name>A0A316CUS6_PSESE</name>
<organism evidence="1 2">
    <name type="scientific">Pseudaminobacter salicylatoxidans</name>
    <dbReference type="NCBI Taxonomy" id="93369"/>
    <lineage>
        <taxon>Bacteria</taxon>
        <taxon>Pseudomonadati</taxon>
        <taxon>Pseudomonadota</taxon>
        <taxon>Alphaproteobacteria</taxon>
        <taxon>Hyphomicrobiales</taxon>
        <taxon>Phyllobacteriaceae</taxon>
        <taxon>Pseudaminobacter</taxon>
    </lineage>
</organism>
<dbReference type="Gene3D" id="1.10.510.10">
    <property type="entry name" value="Transferase(Phosphotransferase) domain 1"/>
    <property type="match status" value="1"/>
</dbReference>
<keyword evidence="2" id="KW-1185">Reference proteome</keyword>
<protein>
    <submittedName>
        <fullName evidence="1">Streptomycin 6-kinase</fullName>
    </submittedName>
</protein>
<keyword evidence="1" id="KW-0808">Transferase</keyword>
<sequence>MNDAPAFPDHWKVGDPILVAETFSSRIWKVWRTDGTPAIVKDLKPFDDIEDELRGAHYLAWRAGEGAVRLLGIDGTRMLIEYAGKRHLVDDLKEHGDDTATEIAAEVTERLFSSSETPVPPDLQPLRERFASLFDKARADRNAGIQSLYVEAATRAERLLNNPRSIRPLHGDLHHENIMQGERGWLVIDPKGVCGDPAFDAANMLYNPLDRDDLCLDPQRIAHMAEVFAKTLKQDPAAILDHAFAYGCLSAAWHAGDNNAKDEERELAVAAAIYGVRAQS</sequence>
<dbReference type="SUPFAM" id="SSF56112">
    <property type="entry name" value="Protein kinase-like (PK-like)"/>
    <property type="match status" value="1"/>
</dbReference>
<evidence type="ECO:0000313" key="1">
    <source>
        <dbReference type="EMBL" id="PWJ85834.1"/>
    </source>
</evidence>
<dbReference type="InterPro" id="IPR006748">
    <property type="entry name" value="NH2Glyco/OHUrea_AB-resist_kin"/>
</dbReference>
<dbReference type="Pfam" id="PF04655">
    <property type="entry name" value="APH_6_hur"/>
    <property type="match status" value="1"/>
</dbReference>
<dbReference type="OrthoDB" id="3638028at2"/>
<comment type="caution">
    <text evidence="1">The sequence shown here is derived from an EMBL/GenBank/DDBJ whole genome shotgun (WGS) entry which is preliminary data.</text>
</comment>
<dbReference type="GO" id="GO:0019748">
    <property type="term" value="P:secondary metabolic process"/>
    <property type="evidence" value="ECO:0007669"/>
    <property type="project" value="InterPro"/>
</dbReference>